<dbReference type="RefSeq" id="WP_244819622.1">
    <property type="nucleotide sequence ID" value="NZ_CP112998.1"/>
</dbReference>
<dbReference type="GO" id="GO:0009279">
    <property type="term" value="C:cell outer membrane"/>
    <property type="evidence" value="ECO:0007669"/>
    <property type="project" value="UniProtKB-SubCell"/>
</dbReference>
<protein>
    <submittedName>
        <fullName evidence="8">RagB/SusD family nutrient uptake outer membrane protein</fullName>
    </submittedName>
</protein>
<dbReference type="InterPro" id="IPR012944">
    <property type="entry name" value="SusD_RagB_dom"/>
</dbReference>
<proteinExistence type="inferred from homology"/>
<evidence type="ECO:0000313" key="8">
    <source>
        <dbReference type="EMBL" id="WAC13265.1"/>
    </source>
</evidence>
<comment type="subcellular location">
    <subcellularLocation>
        <location evidence="1">Cell outer membrane</location>
    </subcellularLocation>
</comment>
<evidence type="ECO:0000256" key="5">
    <source>
        <dbReference type="ARBA" id="ARBA00023237"/>
    </source>
</evidence>
<reference evidence="8" key="1">
    <citation type="submission" date="2022-11" db="EMBL/GenBank/DDBJ databases">
        <title>Dyadobacter pollutisoli sp. nov., isolated from plastic dumped soil.</title>
        <authorList>
            <person name="Kim J.M."/>
            <person name="Kim K.R."/>
            <person name="Lee J.K."/>
            <person name="Hao L."/>
            <person name="Jeon C.O."/>
        </authorList>
    </citation>
    <scope>NUCLEOTIDE SEQUENCE</scope>
    <source>
        <strain evidence="8">U1</strain>
    </source>
</reference>
<keyword evidence="9" id="KW-1185">Reference proteome</keyword>
<name>A0A9E8NB13_9BACT</name>
<dbReference type="InterPro" id="IPR011990">
    <property type="entry name" value="TPR-like_helical_dom_sf"/>
</dbReference>
<feature type="domain" description="SusD-like N-terminal" evidence="7">
    <location>
        <begin position="21"/>
        <end position="224"/>
    </location>
</feature>
<evidence type="ECO:0000313" key="9">
    <source>
        <dbReference type="Proteomes" id="UP001164653"/>
    </source>
</evidence>
<keyword evidence="5" id="KW-0998">Cell outer membrane</keyword>
<accession>A0A9E8NB13</accession>
<evidence type="ECO:0000259" key="6">
    <source>
        <dbReference type="Pfam" id="PF07980"/>
    </source>
</evidence>
<dbReference type="Pfam" id="PF14322">
    <property type="entry name" value="SusD-like_3"/>
    <property type="match status" value="1"/>
</dbReference>
<dbReference type="SUPFAM" id="SSF48452">
    <property type="entry name" value="TPR-like"/>
    <property type="match status" value="1"/>
</dbReference>
<feature type="domain" description="RagB/SusD" evidence="6">
    <location>
        <begin position="338"/>
        <end position="454"/>
    </location>
</feature>
<evidence type="ECO:0000256" key="4">
    <source>
        <dbReference type="ARBA" id="ARBA00023136"/>
    </source>
</evidence>
<dbReference type="AlphaFoldDB" id="A0A9E8NB13"/>
<dbReference type="Proteomes" id="UP001164653">
    <property type="component" value="Chromosome"/>
</dbReference>
<gene>
    <name evidence="8" type="ORF">ON006_04730</name>
</gene>
<dbReference type="InterPro" id="IPR033985">
    <property type="entry name" value="SusD-like_N"/>
</dbReference>
<evidence type="ECO:0000259" key="7">
    <source>
        <dbReference type="Pfam" id="PF14322"/>
    </source>
</evidence>
<evidence type="ECO:0000256" key="1">
    <source>
        <dbReference type="ARBA" id="ARBA00004442"/>
    </source>
</evidence>
<dbReference type="Gene3D" id="1.25.40.390">
    <property type="match status" value="1"/>
</dbReference>
<keyword evidence="4" id="KW-0472">Membrane</keyword>
<evidence type="ECO:0000256" key="2">
    <source>
        <dbReference type="ARBA" id="ARBA00006275"/>
    </source>
</evidence>
<dbReference type="Pfam" id="PF07980">
    <property type="entry name" value="SusD_RagB"/>
    <property type="match status" value="1"/>
</dbReference>
<evidence type="ECO:0000256" key="3">
    <source>
        <dbReference type="ARBA" id="ARBA00022729"/>
    </source>
</evidence>
<comment type="similarity">
    <text evidence="2">Belongs to the SusD family.</text>
</comment>
<dbReference type="EMBL" id="CP112998">
    <property type="protein sequence ID" value="WAC13265.1"/>
    <property type="molecule type" value="Genomic_DNA"/>
</dbReference>
<sequence length="455" mass="50398">MKKISLFLIITAGVPLGCSPDYLDVKPSKSLVVPSQLQHFQALLDAAGVAMNQGPGIQALATDEFYHPDDNLKNLPFVPRNAYLWADDIFEGTGVADWEFPYKAIFNANIALDGLRKISPDAQTEELYQHIYGSALFYRAVSHFHLAQVFAAPYEPATAAVLPGIPIRLSMDVNQIVGRGSLKQTYDQIIADLTESEPMLPPQVTYINRPSGAAVKALLARVYLSMGDYEKAGLMASAALQIHDHLLDYNTLNPSAARPFPAPFSKANPEIIYHYGLTPYSPLVSSPLTGVDSVLYQSYQSNDLRKTCFFVSRPSGVYGFKGSYGGGASLYGGLVTDELYLIRAESYARSKKTDLALADLNTLLRSRFKKGSFETLKATDETILDLVLMERRKELFARGLRWSDLRRLNMEPAHQVTLMRIVNGKPLKLAPGDNRYVFPIPDNEIKLSGIEQNPR</sequence>
<keyword evidence="3" id="KW-0732">Signal</keyword>
<organism evidence="8 9">
    <name type="scientific">Dyadobacter pollutisoli</name>
    <dbReference type="NCBI Taxonomy" id="2910158"/>
    <lineage>
        <taxon>Bacteria</taxon>
        <taxon>Pseudomonadati</taxon>
        <taxon>Bacteroidota</taxon>
        <taxon>Cytophagia</taxon>
        <taxon>Cytophagales</taxon>
        <taxon>Spirosomataceae</taxon>
        <taxon>Dyadobacter</taxon>
    </lineage>
</organism>
<dbReference type="KEGG" id="dpf:ON006_04730"/>